<organism evidence="2 3">
    <name type="scientific">Pseudomonas phage PPpW-3</name>
    <dbReference type="NCBI Taxonomy" id="1279082"/>
    <lineage>
        <taxon>Viruses</taxon>
        <taxon>Duplodnaviria</taxon>
        <taxon>Heunggongvirae</taxon>
        <taxon>Uroviricota</taxon>
        <taxon>Caudoviricetes</taxon>
        <taxon>Hiroshimavirus</taxon>
        <taxon>Hiroshimavirus PPpW3</taxon>
    </lineage>
</organism>
<accession>V5YTR7</accession>
<evidence type="ECO:0000313" key="2">
    <source>
        <dbReference type="EMBL" id="BAO20664.1"/>
    </source>
</evidence>
<dbReference type="Proteomes" id="UP000201835">
    <property type="component" value="Segment"/>
</dbReference>
<keyword evidence="1" id="KW-0812">Transmembrane</keyword>
<dbReference type="RefSeq" id="YP_008873240.1">
    <property type="nucleotide sequence ID" value="NC_023006.1"/>
</dbReference>
<dbReference type="EMBL" id="AB775548">
    <property type="protein sequence ID" value="BAO20664.1"/>
    <property type="molecule type" value="Genomic_DNA"/>
</dbReference>
<dbReference type="GeneID" id="17825107"/>
<evidence type="ECO:0000313" key="3">
    <source>
        <dbReference type="Proteomes" id="UP000201835"/>
    </source>
</evidence>
<evidence type="ECO:0000256" key="1">
    <source>
        <dbReference type="SAM" id="Phobius"/>
    </source>
</evidence>
<keyword evidence="3" id="KW-1185">Reference proteome</keyword>
<keyword evidence="1" id="KW-0472">Membrane</keyword>
<proteinExistence type="predicted"/>
<reference evidence="2 3" key="1">
    <citation type="journal article" date="2015" name="J Appl Environ Microbiol">
        <title>Complete Genome Sequence Analysis of Two Pseudomonas plecoglossicida Phages, Potential Therapeutic Agents.</title>
        <authorList>
            <person name="Kawato Y."/>
            <person name="Yasuike M."/>
            <person name="Nakamura Y."/>
            <person name="Shigenobu Y."/>
            <person name="Fujiwara A."/>
            <person name="Sano M."/>
            <person name="Nakai T."/>
        </authorList>
    </citation>
    <scope>NUCLEOTIDE SEQUENCE [LARGE SCALE GENOMIC DNA]</scope>
</reference>
<dbReference type="KEGG" id="vg:17825107"/>
<feature type="transmembrane region" description="Helical" evidence="1">
    <location>
        <begin position="31"/>
        <end position="47"/>
    </location>
</feature>
<sequence length="97" mass="10790">MMVNLIAVGVIVLWAFWCILCRRVSDGIVGKVLYLLLMLAALGVLSNPGQQSETLLNVTFAAIGIRHAWMKTVFPRARAYVVNRIRCAACPHKEPRP</sequence>
<name>V5YTR7_9CAUD</name>
<protein>
    <submittedName>
        <fullName evidence="2">Uncharacterized protein</fullName>
    </submittedName>
</protein>
<keyword evidence="1" id="KW-1133">Transmembrane helix</keyword>